<keyword evidence="5" id="KW-0012">Acyltransferase</keyword>
<dbReference type="EMBL" id="LYOR01000005">
    <property type="protein sequence ID" value="OFV65895.1"/>
    <property type="molecule type" value="Genomic_DNA"/>
</dbReference>
<dbReference type="PANTHER" id="PTHR36174:SF1">
    <property type="entry name" value="LIPID II:GLYCINE GLYCYLTRANSFERASE"/>
    <property type="match status" value="1"/>
</dbReference>
<dbReference type="GO" id="GO:0044038">
    <property type="term" value="P:cell wall macromolecule biosynthetic process"/>
    <property type="evidence" value="ECO:0007669"/>
    <property type="project" value="InterPro"/>
</dbReference>
<comment type="similarity">
    <text evidence="1">Belongs to the FemABX family.</text>
</comment>
<dbReference type="InterPro" id="IPR003447">
    <property type="entry name" value="FEMABX"/>
</dbReference>
<feature type="domain" description="BioF2-like acetyltransferase" evidence="7">
    <location>
        <begin position="71"/>
        <end position="209"/>
    </location>
</feature>
<dbReference type="GO" id="GO:0008360">
    <property type="term" value="P:regulation of cell shape"/>
    <property type="evidence" value="ECO:0007669"/>
    <property type="project" value="UniProtKB-KW"/>
</dbReference>
<dbReference type="Gene3D" id="3.40.630.30">
    <property type="match status" value="1"/>
</dbReference>
<dbReference type="SUPFAM" id="SSF55729">
    <property type="entry name" value="Acyl-CoA N-acyltransferases (Nat)"/>
    <property type="match status" value="1"/>
</dbReference>
<dbReference type="AlphaFoldDB" id="A0A1F2P442"/>
<protein>
    <submittedName>
        <fullName evidence="8">Peptidoglycan bridge formation protein FemAB</fullName>
    </submittedName>
</protein>
<keyword evidence="3" id="KW-0133">Cell shape</keyword>
<name>A0A1F2P442_9EURY</name>
<accession>A0A1F2P442</accession>
<sequence>MPFAPYGGVCADDEIVKKRLIEEAISIVRERGMSYIELRNQEEKSNSDFRTDYTYVTFIIPLDSDPDILWRKTAKGARRAVKKALRENVRISMGHEYLDDFYTIYAERNKEFGTPVHSYLFFKHILSIFQDQVNIQVAEKDGKIIGAKFLLFFKDRIISGWAASDGRYRTISPNSLLTWEILRYGCEKGYAFFDFGRSEKDSGTFRFKRAWGGAIIKQLYYQFYIHKTRNLPVLKRNSLKRRIFSNFWRKLPLPMTKVIGPHIRKNLP</sequence>
<gene>
    <name evidence="8" type="ORF">SBU_001077</name>
</gene>
<evidence type="ECO:0000256" key="4">
    <source>
        <dbReference type="ARBA" id="ARBA00022984"/>
    </source>
</evidence>
<dbReference type="InterPro" id="IPR016181">
    <property type="entry name" value="Acyl_CoA_acyltransferase"/>
</dbReference>
<evidence type="ECO:0000313" key="9">
    <source>
        <dbReference type="Proteomes" id="UP000185779"/>
    </source>
</evidence>
<dbReference type="PROSITE" id="PS51191">
    <property type="entry name" value="FEMABX"/>
    <property type="match status" value="1"/>
</dbReference>
<dbReference type="PANTHER" id="PTHR36174">
    <property type="entry name" value="LIPID II:GLYCINE GLYCYLTRANSFERASE"/>
    <property type="match status" value="1"/>
</dbReference>
<keyword evidence="6" id="KW-0961">Cell wall biogenesis/degradation</keyword>
<keyword evidence="9" id="KW-1185">Reference proteome</keyword>
<dbReference type="Proteomes" id="UP000185779">
    <property type="component" value="Unassembled WGS sequence"/>
</dbReference>
<evidence type="ECO:0000256" key="2">
    <source>
        <dbReference type="ARBA" id="ARBA00022679"/>
    </source>
</evidence>
<dbReference type="GO" id="GO:0016755">
    <property type="term" value="F:aminoacyltransferase activity"/>
    <property type="evidence" value="ECO:0007669"/>
    <property type="project" value="InterPro"/>
</dbReference>
<reference evidence="8" key="1">
    <citation type="submission" date="2016-05" db="EMBL/GenBank/DDBJ databases">
        <title>Microbial consortia oxidize butane by reversing methanogenesis.</title>
        <authorList>
            <person name="Laso-Perez R."/>
            <person name="Richter M."/>
            <person name="Wegener G."/>
            <person name="Musat F."/>
        </authorList>
    </citation>
    <scope>NUCLEOTIDE SEQUENCE [LARGE SCALE GENOMIC DNA]</scope>
    <source>
        <strain evidence="8">BOX1</strain>
    </source>
</reference>
<organism evidence="8 9">
    <name type="scientific">Candidatus Syntropharchaeum butanivorans</name>
    <dbReference type="NCBI Taxonomy" id="1839936"/>
    <lineage>
        <taxon>Archaea</taxon>
        <taxon>Methanobacteriati</taxon>
        <taxon>Methanobacteriota</taxon>
        <taxon>Stenosarchaea group</taxon>
        <taxon>Methanomicrobia</taxon>
        <taxon>Methanosarcinales</taxon>
        <taxon>ANME-2 cluster</taxon>
        <taxon>Candidatus Syntropharchaeum</taxon>
    </lineage>
</organism>
<proteinExistence type="inferred from homology"/>
<comment type="caution">
    <text evidence="8">The sequence shown here is derived from an EMBL/GenBank/DDBJ whole genome shotgun (WGS) entry which is preliminary data.</text>
</comment>
<evidence type="ECO:0000256" key="5">
    <source>
        <dbReference type="ARBA" id="ARBA00023315"/>
    </source>
</evidence>
<keyword evidence="2" id="KW-0808">Transferase</keyword>
<dbReference type="GO" id="GO:0071555">
    <property type="term" value="P:cell wall organization"/>
    <property type="evidence" value="ECO:0007669"/>
    <property type="project" value="UniProtKB-KW"/>
</dbReference>
<keyword evidence="4" id="KW-0573">Peptidoglycan synthesis</keyword>
<dbReference type="STRING" id="1839936.SBU_001077"/>
<evidence type="ECO:0000256" key="6">
    <source>
        <dbReference type="ARBA" id="ARBA00023316"/>
    </source>
</evidence>
<dbReference type="InterPro" id="IPR050644">
    <property type="entry name" value="PG_Glycine_Bridge_Synth"/>
</dbReference>
<evidence type="ECO:0000313" key="8">
    <source>
        <dbReference type="EMBL" id="OFV65895.1"/>
    </source>
</evidence>
<dbReference type="InterPro" id="IPR038740">
    <property type="entry name" value="BioF2-like_GNAT_dom"/>
</dbReference>
<evidence type="ECO:0000259" key="7">
    <source>
        <dbReference type="Pfam" id="PF13480"/>
    </source>
</evidence>
<evidence type="ECO:0000256" key="1">
    <source>
        <dbReference type="ARBA" id="ARBA00009943"/>
    </source>
</evidence>
<dbReference type="Pfam" id="PF13480">
    <property type="entry name" value="Acetyltransf_6"/>
    <property type="match status" value="1"/>
</dbReference>
<evidence type="ECO:0000256" key="3">
    <source>
        <dbReference type="ARBA" id="ARBA00022960"/>
    </source>
</evidence>